<evidence type="ECO:0000313" key="3">
    <source>
        <dbReference type="Proteomes" id="UP001489004"/>
    </source>
</evidence>
<gene>
    <name evidence="2" type="ORF">WJX72_009688</name>
</gene>
<sequence>MALFRLQYTGKDATEPLEDDASLTREQKWQLLFDRNWNNLADSSQTKWLVYLRKWQKWIDDHSEHPEGARAATAEARRSDDADPSCSSTTLSAEEYAELLEAAMRYPDQQVGLCVAAMVSVSLTAGFRSDDLQDTRYFMELVATVPAEPLPMQVLAIAHNGGKANQDGQTTTATSKQTYYDMSSMLLKVIATMRNPLVKTKITHLMRCSGLADLAAAACSMDVMRVWGRWAAADGVMGKSYLPKSPLSALSATGVLAGFGADFMTNHAFGRGTVAVPVAWIDAVAPGGRRVLQAVRVRNQSGAGKPDHSGKHAVESILYLTETFWQSSPFMLQRYGLSWWALQLPAVRVIVGSYDYRVFEQEVLQAELHWSARPLSPQLTEAFRKIKQQEATDDVAPLMMFR</sequence>
<dbReference type="AlphaFoldDB" id="A0AAW1R8H6"/>
<accession>A0AAW1R8H6</accession>
<comment type="caution">
    <text evidence="2">The sequence shown here is derived from an EMBL/GenBank/DDBJ whole genome shotgun (WGS) entry which is preliminary data.</text>
</comment>
<feature type="region of interest" description="Disordered" evidence="1">
    <location>
        <begin position="65"/>
        <end position="88"/>
    </location>
</feature>
<keyword evidence="3" id="KW-1185">Reference proteome</keyword>
<proteinExistence type="predicted"/>
<dbReference type="EMBL" id="JALJOR010000001">
    <property type="protein sequence ID" value="KAK9830084.1"/>
    <property type="molecule type" value="Genomic_DNA"/>
</dbReference>
<dbReference type="Gene3D" id="1.10.443.20">
    <property type="entry name" value="Centromere DNA-binding protein complex CBF3 subunit, domain 2"/>
    <property type="match status" value="1"/>
</dbReference>
<dbReference type="GO" id="GO:0003677">
    <property type="term" value="F:DNA binding"/>
    <property type="evidence" value="ECO:0007669"/>
    <property type="project" value="InterPro"/>
</dbReference>
<reference evidence="2 3" key="1">
    <citation type="journal article" date="2024" name="Nat. Commun.">
        <title>Phylogenomics reveals the evolutionary origins of lichenization in chlorophyte algae.</title>
        <authorList>
            <person name="Puginier C."/>
            <person name="Libourel C."/>
            <person name="Otte J."/>
            <person name="Skaloud P."/>
            <person name="Haon M."/>
            <person name="Grisel S."/>
            <person name="Petersen M."/>
            <person name="Berrin J.G."/>
            <person name="Delaux P.M."/>
            <person name="Dal Grande F."/>
            <person name="Keller J."/>
        </authorList>
    </citation>
    <scope>NUCLEOTIDE SEQUENCE [LARGE SCALE GENOMIC DNA]</scope>
    <source>
        <strain evidence="2 3">SAG 2043</strain>
    </source>
</reference>
<organism evidence="2 3">
    <name type="scientific">[Myrmecia] bisecta</name>
    <dbReference type="NCBI Taxonomy" id="41462"/>
    <lineage>
        <taxon>Eukaryota</taxon>
        <taxon>Viridiplantae</taxon>
        <taxon>Chlorophyta</taxon>
        <taxon>core chlorophytes</taxon>
        <taxon>Trebouxiophyceae</taxon>
        <taxon>Trebouxiales</taxon>
        <taxon>Trebouxiaceae</taxon>
        <taxon>Myrmecia</taxon>
    </lineage>
</organism>
<protein>
    <submittedName>
        <fullName evidence="2">Uncharacterized protein</fullName>
    </submittedName>
</protein>
<evidence type="ECO:0000256" key="1">
    <source>
        <dbReference type="SAM" id="MobiDB-lite"/>
    </source>
</evidence>
<evidence type="ECO:0000313" key="2">
    <source>
        <dbReference type="EMBL" id="KAK9830084.1"/>
    </source>
</evidence>
<dbReference type="Proteomes" id="UP001489004">
    <property type="component" value="Unassembled WGS sequence"/>
</dbReference>
<name>A0AAW1R8H6_9CHLO</name>
<dbReference type="InterPro" id="IPR038279">
    <property type="entry name" value="Ndc10_dom2_sf"/>
</dbReference>